<feature type="compositionally biased region" description="Basic and acidic residues" evidence="1">
    <location>
        <begin position="398"/>
        <end position="429"/>
    </location>
</feature>
<reference evidence="2" key="1">
    <citation type="submission" date="2024-02" db="EMBL/GenBank/DDBJ databases">
        <authorList>
            <consortium name="ELIXIR-Norway"/>
            <consortium name="Elixir Norway"/>
        </authorList>
    </citation>
    <scope>NUCLEOTIDE SEQUENCE</scope>
</reference>
<evidence type="ECO:0000256" key="1">
    <source>
        <dbReference type="SAM" id="MobiDB-lite"/>
    </source>
</evidence>
<gene>
    <name evidence="2" type="ORF">CSSPJE1EN1_LOCUS8667</name>
</gene>
<evidence type="ECO:0000313" key="2">
    <source>
        <dbReference type="EMBL" id="CAK9263189.1"/>
    </source>
</evidence>
<proteinExistence type="predicted"/>
<sequence length="435" mass="49852">MQDGLCSMVLIQECNIKWLSSKLIWRRIQGSGGSGEDMVRFTEKVELMPGFVNIMLWTGRRNTRVQQVVCLEANQKMKNKKGKENKKKPKIVKLMQEELGEVLRWSGSGEQILENVGGPPTWMTRVAVSLAGAVVFYNYNTLAAAIASLYWAWDPIWTTALSNSLLRLRYPYAGIWKARVLDANLRMPQEPVTPQGLDLFQEVFEARPAVQPLLHLIIGDESSATLEMRVRVPAKANMVKVGEPVEVLVVSDERSLSRFIAVHDVYLPNKRIWMSDSPCIEREAFEYISESLSFSSMQPAASQKRTRFQTTKADYDDIGYKSLPPKRQTPASDKLPASIELQLSEERYQRMMDLDDTLHVAGSRKLRQISTFDGSEFERFVDQEKVYPSPRQSGQVQTDDRTFGRRLEDRDFRASRPPLQRREKKVERLLDEDDL</sequence>
<dbReference type="EMBL" id="OZ020110">
    <property type="protein sequence ID" value="CAK9263189.1"/>
    <property type="molecule type" value="Genomic_DNA"/>
</dbReference>
<keyword evidence="3" id="KW-1185">Reference proteome</keyword>
<name>A0ABP0W9N6_9BRYO</name>
<accession>A0ABP0W9N6</accession>
<dbReference type="Proteomes" id="UP001497444">
    <property type="component" value="Chromosome 15"/>
</dbReference>
<feature type="region of interest" description="Disordered" evidence="1">
    <location>
        <begin position="386"/>
        <end position="435"/>
    </location>
</feature>
<evidence type="ECO:0000313" key="3">
    <source>
        <dbReference type="Proteomes" id="UP001497444"/>
    </source>
</evidence>
<protein>
    <submittedName>
        <fullName evidence="2">Uncharacterized protein</fullName>
    </submittedName>
</protein>
<organism evidence="2 3">
    <name type="scientific">Sphagnum jensenii</name>
    <dbReference type="NCBI Taxonomy" id="128206"/>
    <lineage>
        <taxon>Eukaryota</taxon>
        <taxon>Viridiplantae</taxon>
        <taxon>Streptophyta</taxon>
        <taxon>Embryophyta</taxon>
        <taxon>Bryophyta</taxon>
        <taxon>Sphagnophytina</taxon>
        <taxon>Sphagnopsida</taxon>
        <taxon>Sphagnales</taxon>
        <taxon>Sphagnaceae</taxon>
        <taxon>Sphagnum</taxon>
    </lineage>
</organism>